<gene>
    <name evidence="2" type="ORF">Q6348_04920</name>
</gene>
<name>A0ABT9D7W1_9CELL</name>
<keyword evidence="1" id="KW-0812">Transmembrane</keyword>
<dbReference type="GO" id="GO:0016301">
    <property type="term" value="F:kinase activity"/>
    <property type="evidence" value="ECO:0007669"/>
    <property type="project" value="UniProtKB-KW"/>
</dbReference>
<comment type="caution">
    <text evidence="2">The sequence shown here is derived from an EMBL/GenBank/DDBJ whole genome shotgun (WGS) entry which is preliminary data.</text>
</comment>
<keyword evidence="2" id="KW-0808">Transferase</keyword>
<protein>
    <submittedName>
        <fullName evidence="2">Histidine kinase</fullName>
    </submittedName>
</protein>
<organism evidence="2 3">
    <name type="scientific">Actinotalea lenta</name>
    <dbReference type="NCBI Taxonomy" id="3064654"/>
    <lineage>
        <taxon>Bacteria</taxon>
        <taxon>Bacillati</taxon>
        <taxon>Actinomycetota</taxon>
        <taxon>Actinomycetes</taxon>
        <taxon>Micrococcales</taxon>
        <taxon>Cellulomonadaceae</taxon>
        <taxon>Actinotalea</taxon>
    </lineage>
</organism>
<proteinExistence type="predicted"/>
<evidence type="ECO:0000313" key="3">
    <source>
        <dbReference type="Proteomes" id="UP001232536"/>
    </source>
</evidence>
<dbReference type="Proteomes" id="UP001232536">
    <property type="component" value="Unassembled WGS sequence"/>
</dbReference>
<reference evidence="2 3" key="1">
    <citation type="submission" date="2023-07" db="EMBL/GenBank/DDBJ databases">
        <title>Description of novel actinomycetes strains, isolated from tidal flat sediment.</title>
        <authorList>
            <person name="Lu C."/>
        </authorList>
    </citation>
    <scope>NUCLEOTIDE SEQUENCE [LARGE SCALE GENOMIC DNA]</scope>
    <source>
        <strain evidence="2 3">SYSU T00b441</strain>
    </source>
</reference>
<feature type="transmembrane region" description="Helical" evidence="1">
    <location>
        <begin position="24"/>
        <end position="49"/>
    </location>
</feature>
<evidence type="ECO:0000313" key="2">
    <source>
        <dbReference type="EMBL" id="MDO8106536.1"/>
    </source>
</evidence>
<keyword evidence="2" id="KW-0418">Kinase</keyword>
<keyword evidence="3" id="KW-1185">Reference proteome</keyword>
<dbReference type="EMBL" id="JAUQYP010000001">
    <property type="protein sequence ID" value="MDO8106536.1"/>
    <property type="molecule type" value="Genomic_DNA"/>
</dbReference>
<dbReference type="RefSeq" id="WP_304600188.1">
    <property type="nucleotide sequence ID" value="NZ_JAUQYO010000001.1"/>
</dbReference>
<evidence type="ECO:0000256" key="1">
    <source>
        <dbReference type="SAM" id="Phobius"/>
    </source>
</evidence>
<accession>A0ABT9D7W1</accession>
<keyword evidence="1" id="KW-1133">Transmembrane helix</keyword>
<sequence length="139" mass="13667">MSWWAPGCRAPARSASPWQEGRDAGAGTVLAIGVVAVVLSATAVLAVAVRGLAGAQRARAAADLAALAGAQAVALPDGLTSTVDPQLARDLACGRAREVAVRNGGVMGACDVRGAVVTLTVRAGGPWPAHATARAGPAP</sequence>
<keyword evidence="1" id="KW-0472">Membrane</keyword>